<dbReference type="Pfam" id="PF13424">
    <property type="entry name" value="TPR_12"/>
    <property type="match status" value="1"/>
</dbReference>
<evidence type="ECO:0000313" key="2">
    <source>
        <dbReference type="Proteomes" id="UP000808337"/>
    </source>
</evidence>
<protein>
    <submittedName>
        <fullName evidence="1">Tetratricopeptide repeat protein</fullName>
    </submittedName>
</protein>
<dbReference type="AlphaFoldDB" id="A0A9D7XNC7"/>
<gene>
    <name evidence="1" type="ORF">IPP15_12540</name>
</gene>
<comment type="caution">
    <text evidence="1">The sequence shown here is derived from an EMBL/GenBank/DDBJ whole genome shotgun (WGS) entry which is preliminary data.</text>
</comment>
<dbReference type="Proteomes" id="UP000808337">
    <property type="component" value="Unassembled WGS sequence"/>
</dbReference>
<accession>A0A9D7XNC7</accession>
<dbReference type="EMBL" id="JADKGY010000013">
    <property type="protein sequence ID" value="MBK9983214.1"/>
    <property type="molecule type" value="Genomic_DNA"/>
</dbReference>
<organism evidence="1 2">
    <name type="scientific">Candidatus Opimibacter skivensis</name>
    <dbReference type="NCBI Taxonomy" id="2982028"/>
    <lineage>
        <taxon>Bacteria</taxon>
        <taxon>Pseudomonadati</taxon>
        <taxon>Bacteroidota</taxon>
        <taxon>Saprospiria</taxon>
        <taxon>Saprospirales</taxon>
        <taxon>Saprospiraceae</taxon>
        <taxon>Candidatus Opimibacter</taxon>
    </lineage>
</organism>
<name>A0A9D7XNC7_9BACT</name>
<sequence>MMNNNIGAAYEYRKEPEQSISYYKTALASFTLLKDTLWMANVLNNIAIQLNVAERNKESLEHYLRAKALYTTLHDSSTMATLIPNMAECYRLLGQYTTAIDMENDYLNNYKNFTRRTLSAMPMQHWEDPTSHLINWQKQKI</sequence>
<reference evidence="1 2" key="1">
    <citation type="submission" date="2020-10" db="EMBL/GenBank/DDBJ databases">
        <title>Connecting structure to function with the recovery of over 1000 high-quality activated sludge metagenome-assembled genomes encoding full-length rRNA genes using long-read sequencing.</title>
        <authorList>
            <person name="Singleton C.M."/>
            <person name="Petriglieri F."/>
            <person name="Kristensen J.M."/>
            <person name="Kirkegaard R.H."/>
            <person name="Michaelsen T.Y."/>
            <person name="Andersen M.H."/>
            <person name="Karst S.M."/>
            <person name="Dueholm M.S."/>
            <person name="Nielsen P.H."/>
            <person name="Albertsen M."/>
        </authorList>
    </citation>
    <scope>NUCLEOTIDE SEQUENCE [LARGE SCALE GENOMIC DNA]</scope>
    <source>
        <strain evidence="1">Ribe_18-Q3-R11-54_MAXAC.273</strain>
    </source>
</reference>
<dbReference type="Gene3D" id="1.25.40.10">
    <property type="entry name" value="Tetratricopeptide repeat domain"/>
    <property type="match status" value="1"/>
</dbReference>
<proteinExistence type="predicted"/>
<dbReference type="SUPFAM" id="SSF48452">
    <property type="entry name" value="TPR-like"/>
    <property type="match status" value="1"/>
</dbReference>
<dbReference type="InterPro" id="IPR011990">
    <property type="entry name" value="TPR-like_helical_dom_sf"/>
</dbReference>
<evidence type="ECO:0000313" key="1">
    <source>
        <dbReference type="EMBL" id="MBK9983214.1"/>
    </source>
</evidence>